<accession>A0A1X7S9V7</accession>
<sequence length="783" mass="85973">MARTRRRRTSSERPSSVEQVDRHAEIRLLLDREAAENDTDNDATVARVQRQALSAPHSPLVILRAWWWEKATREETGTKYWATSDVIDKLAVKHVTRLEELLGGDAKAGWAKAAKTFAECMGWSKFPKLHIYAMFGDMLRSRQFLDCTRELIGLLKSRKKAVCRLRAVREERRAGQRKGRNVNSKADWVAGDAKAALDAFKAETSKAADATDEEENNDDSRVDTDGEENNDDSRVDTDGEENNDDSRVDTDEEESNDDSRVDTDEEESNEDSGVDETAEKEDGENTEDNGFETRGDEDDGHRSEASVECEQGRGGGEALLDQSSFNGLDDGAEGARSESESPHWSEIPQDVPHESTLTSRAKCTTTSAAFTAVSSPKPASPFIKIDASSPKPDNICAINLNAITSTANDSSSRTADMRKRELGSMSDDQPNAKRRLGQQLQIASVATPPPQRRDLDSWLTAVSAGRVGEEVGGDEERAEDDFKVLHRDLQDTTARPHASRTCIIYYNGDERAAAAYVDHRTNTPAWQTYVPVGSTVKVNAFADVISREFDGQSTILDFTPACTSTTDWSLVAVLTCLCMHRPIPDGAAAYPPIWQYVLRTLVADPEAVNLDTHSAIATVTDVLPSGDAVSESVSPQPYSRFESAHVLRTQAIRKALKEKIALAKALLVDAALIASLASVALDRLGPGDDSDNVGSIQQQIDCHKASLKAQRDLVKQSARNQLARMEVSRLEALVNVLEKSLEAQPVSIPGINSLRVVQRHMQHLAGFIAAREIEYTGELSLND</sequence>
<proteinExistence type="predicted"/>
<feature type="region of interest" description="Disordered" evidence="1">
    <location>
        <begin position="204"/>
        <end position="359"/>
    </location>
</feature>
<name>A0A1X7S9V7_ZYMT9</name>
<organism evidence="2 3">
    <name type="scientific">Zymoseptoria tritici (strain ST99CH_3D7)</name>
    <dbReference type="NCBI Taxonomy" id="1276538"/>
    <lineage>
        <taxon>Eukaryota</taxon>
        <taxon>Fungi</taxon>
        <taxon>Dikarya</taxon>
        <taxon>Ascomycota</taxon>
        <taxon>Pezizomycotina</taxon>
        <taxon>Dothideomycetes</taxon>
        <taxon>Dothideomycetidae</taxon>
        <taxon>Mycosphaerellales</taxon>
        <taxon>Mycosphaerellaceae</taxon>
        <taxon>Zymoseptoria</taxon>
    </lineage>
</organism>
<reference evidence="2 3" key="1">
    <citation type="submission" date="2016-06" db="EMBL/GenBank/DDBJ databases">
        <authorList>
            <person name="Kjaerup R.B."/>
            <person name="Dalgaard T.S."/>
            <person name="Juul-Madsen H.R."/>
        </authorList>
    </citation>
    <scope>NUCLEOTIDE SEQUENCE [LARGE SCALE GENOMIC DNA]</scope>
</reference>
<dbReference type="AlphaFoldDB" id="A0A1X7S9V7"/>
<feature type="compositionally biased region" description="Acidic residues" evidence="1">
    <location>
        <begin position="263"/>
        <end position="290"/>
    </location>
</feature>
<evidence type="ECO:0000256" key="1">
    <source>
        <dbReference type="SAM" id="MobiDB-lite"/>
    </source>
</evidence>
<feature type="region of interest" description="Disordered" evidence="1">
    <location>
        <begin position="407"/>
        <end position="431"/>
    </location>
</feature>
<protein>
    <submittedName>
        <fullName evidence="2">Uncharacterized protein</fullName>
    </submittedName>
</protein>
<feature type="compositionally biased region" description="Basic and acidic residues" evidence="1">
    <location>
        <begin position="291"/>
        <end position="305"/>
    </location>
</feature>
<dbReference type="Proteomes" id="UP000215127">
    <property type="component" value="Chromosome 17"/>
</dbReference>
<gene>
    <name evidence="2" type="ORF">ZT3D7_G11628</name>
</gene>
<evidence type="ECO:0000313" key="3">
    <source>
        <dbReference type="Proteomes" id="UP000215127"/>
    </source>
</evidence>
<feature type="compositionally biased region" description="Basic and acidic residues" evidence="1">
    <location>
        <begin position="333"/>
        <end position="343"/>
    </location>
</feature>
<keyword evidence="3" id="KW-1185">Reference proteome</keyword>
<dbReference type="EMBL" id="LT853706">
    <property type="protein sequence ID" value="SMQ56473.1"/>
    <property type="molecule type" value="Genomic_DNA"/>
</dbReference>
<evidence type="ECO:0000313" key="2">
    <source>
        <dbReference type="EMBL" id="SMQ56473.1"/>
    </source>
</evidence>